<dbReference type="GO" id="GO:0008081">
    <property type="term" value="F:phosphoric diester hydrolase activity"/>
    <property type="evidence" value="ECO:0007669"/>
    <property type="project" value="InterPro"/>
</dbReference>
<dbReference type="RefSeq" id="WP_156785165.1">
    <property type="nucleotide sequence ID" value="NZ_LT629690.1"/>
</dbReference>
<dbReference type="AlphaFoldDB" id="A0A1G7NU65"/>
<accession>A0A1G7NU65</accession>
<reference evidence="2 3" key="1">
    <citation type="submission" date="2016-10" db="EMBL/GenBank/DDBJ databases">
        <authorList>
            <person name="de Groot N.N."/>
        </authorList>
    </citation>
    <scope>NUCLEOTIDE SEQUENCE [LARGE SCALE GENOMIC DNA]</scope>
    <source>
        <strain evidence="2 3">GAS232</strain>
    </source>
</reference>
<protein>
    <submittedName>
        <fullName evidence="2">Phosphoinositide phospholipase C, Ca2+-dependent</fullName>
    </submittedName>
</protein>
<dbReference type="Proteomes" id="UP000182427">
    <property type="component" value="Chromosome I"/>
</dbReference>
<feature type="chain" id="PRO_5009242132" evidence="1">
    <location>
        <begin position="20"/>
        <end position="369"/>
    </location>
</feature>
<keyword evidence="1" id="KW-0732">Signal</keyword>
<dbReference type="InterPro" id="IPR032075">
    <property type="entry name" value="PI-PLC-C1"/>
</dbReference>
<keyword evidence="3" id="KW-1185">Reference proteome</keyword>
<dbReference type="EMBL" id="LT629690">
    <property type="protein sequence ID" value="SDF77638.1"/>
    <property type="molecule type" value="Genomic_DNA"/>
</dbReference>
<evidence type="ECO:0000313" key="3">
    <source>
        <dbReference type="Proteomes" id="UP000182427"/>
    </source>
</evidence>
<dbReference type="Pfam" id="PF16670">
    <property type="entry name" value="PI-PLC-C1"/>
    <property type="match status" value="1"/>
</dbReference>
<evidence type="ECO:0000313" key="2">
    <source>
        <dbReference type="EMBL" id="SDF77638.1"/>
    </source>
</evidence>
<sequence>MFRSLIVPFALLFCGTAVAQKDAVRINQIQIIGSHNSYHVGLTPGVKALLAAKNPKSLRGLDYEHKPIPTQLDAGVRQLEIDIYADSKGGLYSHPAAAKVIEGMGFPPEPYNTDGQMDKPGFKVMHVQDIDQHSSCITLRECINTVLTWSNAHPNHIPIFILLEGKYGKPHADLPGAVTPEPFTPAVFDELDAELRSIVPANKLITPDQVRGTHATMPEAIADNGWPTLKQARGKILFLLDNRALTPVYVEGHPALKGRVIFPNAVPGTPEAAFTEENSGTEEHMNELAKQGMLVRTRSDADTEQARTNDTSVRDKDFRSGAQIISTDYFASEPAKWPGHFVVALPDNVVARCNPINAPASCPKGDLEK</sequence>
<gene>
    <name evidence="2" type="ORF">SAMN05444167_3276</name>
</gene>
<dbReference type="SUPFAM" id="SSF51695">
    <property type="entry name" value="PLC-like phosphodiesterases"/>
    <property type="match status" value="1"/>
</dbReference>
<dbReference type="InterPro" id="IPR017946">
    <property type="entry name" value="PLC-like_Pdiesterase_TIM-brl"/>
</dbReference>
<dbReference type="CDD" id="cd08589">
    <property type="entry name" value="PI-PLCc_SaPLC1_like"/>
    <property type="match status" value="1"/>
</dbReference>
<proteinExistence type="predicted"/>
<dbReference type="OrthoDB" id="195526at2"/>
<dbReference type="Gene3D" id="3.20.20.190">
    <property type="entry name" value="Phosphatidylinositol (PI) phosphodiesterase"/>
    <property type="match status" value="1"/>
</dbReference>
<organism evidence="2 3">
    <name type="scientific">Terriglobus roseus</name>
    <dbReference type="NCBI Taxonomy" id="392734"/>
    <lineage>
        <taxon>Bacteria</taxon>
        <taxon>Pseudomonadati</taxon>
        <taxon>Acidobacteriota</taxon>
        <taxon>Terriglobia</taxon>
        <taxon>Terriglobales</taxon>
        <taxon>Acidobacteriaceae</taxon>
        <taxon>Terriglobus</taxon>
    </lineage>
</organism>
<feature type="signal peptide" evidence="1">
    <location>
        <begin position="1"/>
        <end position="19"/>
    </location>
</feature>
<evidence type="ECO:0000256" key="1">
    <source>
        <dbReference type="SAM" id="SignalP"/>
    </source>
</evidence>
<dbReference type="GO" id="GO:0006629">
    <property type="term" value="P:lipid metabolic process"/>
    <property type="evidence" value="ECO:0007669"/>
    <property type="project" value="InterPro"/>
</dbReference>
<name>A0A1G7NU65_9BACT</name>